<comment type="caution">
    <text evidence="1">The sequence shown here is derived from an EMBL/GenBank/DDBJ whole genome shotgun (WGS) entry which is preliminary data.</text>
</comment>
<dbReference type="EMBL" id="LAZR01012190">
    <property type="protein sequence ID" value="KKM28104.1"/>
    <property type="molecule type" value="Genomic_DNA"/>
</dbReference>
<reference evidence="1" key="1">
    <citation type="journal article" date="2015" name="Nature">
        <title>Complex archaea that bridge the gap between prokaryotes and eukaryotes.</title>
        <authorList>
            <person name="Spang A."/>
            <person name="Saw J.H."/>
            <person name="Jorgensen S.L."/>
            <person name="Zaremba-Niedzwiedzka K."/>
            <person name="Martijn J."/>
            <person name="Lind A.E."/>
            <person name="van Eijk R."/>
            <person name="Schleper C."/>
            <person name="Guy L."/>
            <person name="Ettema T.J."/>
        </authorList>
    </citation>
    <scope>NUCLEOTIDE SEQUENCE</scope>
</reference>
<organism evidence="1">
    <name type="scientific">marine sediment metagenome</name>
    <dbReference type="NCBI Taxonomy" id="412755"/>
    <lineage>
        <taxon>unclassified sequences</taxon>
        <taxon>metagenomes</taxon>
        <taxon>ecological metagenomes</taxon>
    </lineage>
</organism>
<proteinExistence type="predicted"/>
<name>A0A0F9J6S5_9ZZZZ</name>
<accession>A0A0F9J6S5</accession>
<dbReference type="AlphaFoldDB" id="A0A0F9J6S5"/>
<protein>
    <submittedName>
        <fullName evidence="1">Uncharacterized protein</fullName>
    </submittedName>
</protein>
<sequence>MSMEWVDVYSAIGAARRGTSDLAVRVAFLERLAARGLRADGWRIRDISKLLGWKFNHTREVVAPIDKR</sequence>
<gene>
    <name evidence="1" type="ORF">LCGC14_1568060</name>
</gene>
<evidence type="ECO:0000313" key="1">
    <source>
        <dbReference type="EMBL" id="KKM28104.1"/>
    </source>
</evidence>